<dbReference type="RefSeq" id="WP_088520301.1">
    <property type="nucleotide sequence ID" value="NZ_FYDG01000003.1"/>
</dbReference>
<dbReference type="PROSITE" id="PS51257">
    <property type="entry name" value="PROKAR_LIPOPROTEIN"/>
    <property type="match status" value="1"/>
</dbReference>
<dbReference type="OrthoDB" id="7998990at2"/>
<keyword evidence="1" id="KW-0732">Signal</keyword>
<evidence type="ECO:0000313" key="3">
    <source>
        <dbReference type="Proteomes" id="UP000198418"/>
    </source>
</evidence>
<evidence type="ECO:0000256" key="1">
    <source>
        <dbReference type="SAM" id="SignalP"/>
    </source>
</evidence>
<feature type="signal peptide" evidence="1">
    <location>
        <begin position="1"/>
        <end position="22"/>
    </location>
</feature>
<accession>A0A212RAH4</accession>
<sequence>MKAIALVALAAATLACATPASAEYRGTAEAQQACTPDVFRLCGQFIPDAGQITACLIRQKPNLSPACKVVFRGSHRGQKYARR</sequence>
<name>A0A212RAH4_RHOAC</name>
<reference evidence="3" key="1">
    <citation type="submission" date="2017-06" db="EMBL/GenBank/DDBJ databases">
        <authorList>
            <person name="Varghese N."/>
            <person name="Submissions S."/>
        </authorList>
    </citation>
    <scope>NUCLEOTIDE SEQUENCE [LARGE SCALE GENOMIC DNA]</scope>
    <source>
        <strain evidence="3">DSM 137</strain>
    </source>
</reference>
<dbReference type="Proteomes" id="UP000198418">
    <property type="component" value="Unassembled WGS sequence"/>
</dbReference>
<evidence type="ECO:0008006" key="4">
    <source>
        <dbReference type="Google" id="ProtNLM"/>
    </source>
</evidence>
<protein>
    <recommendedName>
        <fullName evidence="4">Cysteine rich repeat-containing protein</fullName>
    </recommendedName>
</protein>
<proteinExistence type="predicted"/>
<evidence type="ECO:0000313" key="2">
    <source>
        <dbReference type="EMBL" id="SNB69210.1"/>
    </source>
</evidence>
<organism evidence="2 3">
    <name type="scientific">Rhodoblastus acidophilus</name>
    <name type="common">Rhodopseudomonas acidophila</name>
    <dbReference type="NCBI Taxonomy" id="1074"/>
    <lineage>
        <taxon>Bacteria</taxon>
        <taxon>Pseudomonadati</taxon>
        <taxon>Pseudomonadota</taxon>
        <taxon>Alphaproteobacteria</taxon>
        <taxon>Hyphomicrobiales</taxon>
        <taxon>Rhodoblastaceae</taxon>
        <taxon>Rhodoblastus</taxon>
    </lineage>
</organism>
<feature type="chain" id="PRO_5012962355" description="Cysteine rich repeat-containing protein" evidence="1">
    <location>
        <begin position="23"/>
        <end position="83"/>
    </location>
</feature>
<keyword evidence="3" id="KW-1185">Reference proteome</keyword>
<dbReference type="EMBL" id="FYDG01000003">
    <property type="protein sequence ID" value="SNB69210.1"/>
    <property type="molecule type" value="Genomic_DNA"/>
</dbReference>
<gene>
    <name evidence="2" type="ORF">SAMN06265338_103182</name>
</gene>
<dbReference type="AlphaFoldDB" id="A0A212RAH4"/>